<organism evidence="1 2">
    <name type="scientific">Blautia obeum ATCC 29174</name>
    <dbReference type="NCBI Taxonomy" id="411459"/>
    <lineage>
        <taxon>Bacteria</taxon>
        <taxon>Bacillati</taxon>
        <taxon>Bacillota</taxon>
        <taxon>Clostridia</taxon>
        <taxon>Lachnospirales</taxon>
        <taxon>Lachnospiraceae</taxon>
        <taxon>Blautia</taxon>
    </lineage>
</organism>
<evidence type="ECO:0000313" key="1">
    <source>
        <dbReference type="EMBL" id="EDM86970.1"/>
    </source>
</evidence>
<dbReference type="EMBL" id="AAVO02000010">
    <property type="protein sequence ID" value="EDM86970.1"/>
    <property type="molecule type" value="Genomic_DNA"/>
</dbReference>
<gene>
    <name evidence="1" type="ORF">RUMOBE_02378</name>
</gene>
<evidence type="ECO:0000313" key="2">
    <source>
        <dbReference type="Proteomes" id="UP000006002"/>
    </source>
</evidence>
<dbReference type="HOGENOM" id="CLU_3077317_0_0_9"/>
<comment type="caution">
    <text evidence="1">The sequence shown here is derived from an EMBL/GenBank/DDBJ whole genome shotgun (WGS) entry which is preliminary data.</text>
</comment>
<proteinExistence type="predicted"/>
<dbReference type="AlphaFoldDB" id="A5ZTP9"/>
<name>A5ZTP9_9FIRM</name>
<sequence>MGIKTQEKLELSTSYPQKVDNFTLTITFHIDVWVNPQLAEMLIFLEIFNILA</sequence>
<reference evidence="1 2" key="2">
    <citation type="submission" date="2007-04" db="EMBL/GenBank/DDBJ databases">
        <title>Draft genome sequence of Ruminococcus obeum (ATCC 29174).</title>
        <authorList>
            <person name="Sudarsanam P."/>
            <person name="Ley R."/>
            <person name="Guruge J."/>
            <person name="Turnbaugh P.J."/>
            <person name="Mahowald M."/>
            <person name="Liep D."/>
            <person name="Gordon J."/>
        </authorList>
    </citation>
    <scope>NUCLEOTIDE SEQUENCE [LARGE SCALE GENOMIC DNA]</scope>
    <source>
        <strain evidence="1 2">ATCC 29174</strain>
    </source>
</reference>
<accession>A5ZTP9</accession>
<reference evidence="1 2" key="1">
    <citation type="submission" date="2007-03" db="EMBL/GenBank/DDBJ databases">
        <authorList>
            <person name="Fulton L."/>
            <person name="Clifton S."/>
            <person name="Fulton B."/>
            <person name="Xu J."/>
            <person name="Minx P."/>
            <person name="Pepin K.H."/>
            <person name="Johnson M."/>
            <person name="Thiruvilangam P."/>
            <person name="Bhonagiri V."/>
            <person name="Nash W.E."/>
            <person name="Mardis E.R."/>
            <person name="Wilson R.K."/>
        </authorList>
    </citation>
    <scope>NUCLEOTIDE SEQUENCE [LARGE SCALE GENOMIC DNA]</scope>
    <source>
        <strain evidence="1 2">ATCC 29174</strain>
    </source>
</reference>
<dbReference type="Proteomes" id="UP000006002">
    <property type="component" value="Unassembled WGS sequence"/>
</dbReference>
<protein>
    <submittedName>
        <fullName evidence="1">Uncharacterized protein</fullName>
    </submittedName>
</protein>